<comment type="caution">
    <text evidence="7">The sequence shown here is derived from an EMBL/GenBank/DDBJ whole genome shotgun (WGS) entry which is preliminary data.</text>
</comment>
<feature type="non-terminal residue" evidence="7">
    <location>
        <position position="1"/>
    </location>
</feature>
<organism evidence="7 8">
    <name type="scientific">Rhizopus stolonifer</name>
    <name type="common">Rhizopus nigricans</name>
    <dbReference type="NCBI Taxonomy" id="4846"/>
    <lineage>
        <taxon>Eukaryota</taxon>
        <taxon>Fungi</taxon>
        <taxon>Fungi incertae sedis</taxon>
        <taxon>Mucoromycota</taxon>
        <taxon>Mucoromycotina</taxon>
        <taxon>Mucoromycetes</taxon>
        <taxon>Mucorales</taxon>
        <taxon>Mucorineae</taxon>
        <taxon>Rhizopodaceae</taxon>
        <taxon>Rhizopus</taxon>
    </lineage>
</organism>
<evidence type="ECO:0000256" key="4">
    <source>
        <dbReference type="ARBA" id="ARBA00022989"/>
    </source>
</evidence>
<dbReference type="EMBL" id="PJQM01007452">
    <property type="protein sequence ID" value="RCH78168.1"/>
    <property type="molecule type" value="Genomic_DNA"/>
</dbReference>
<dbReference type="STRING" id="4846.A0A367IKI2"/>
<keyword evidence="5 6" id="KW-0472">Membrane</keyword>
<dbReference type="GO" id="GO:0012505">
    <property type="term" value="C:endomembrane system"/>
    <property type="evidence" value="ECO:0007669"/>
    <property type="project" value="UniProtKB-SubCell"/>
</dbReference>
<evidence type="ECO:0008006" key="9">
    <source>
        <dbReference type="Google" id="ProtNLM"/>
    </source>
</evidence>
<evidence type="ECO:0000256" key="6">
    <source>
        <dbReference type="SAM" id="Phobius"/>
    </source>
</evidence>
<feature type="transmembrane region" description="Helical" evidence="6">
    <location>
        <begin position="76"/>
        <end position="97"/>
    </location>
</feature>
<feature type="transmembrane region" description="Helical" evidence="6">
    <location>
        <begin position="12"/>
        <end position="31"/>
    </location>
</feature>
<keyword evidence="4 6" id="KW-1133">Transmembrane helix</keyword>
<evidence type="ECO:0000256" key="3">
    <source>
        <dbReference type="ARBA" id="ARBA00022692"/>
    </source>
</evidence>
<evidence type="ECO:0000256" key="2">
    <source>
        <dbReference type="ARBA" id="ARBA00022448"/>
    </source>
</evidence>
<dbReference type="SUPFAM" id="SSF103473">
    <property type="entry name" value="MFS general substrate transporter"/>
    <property type="match status" value="1"/>
</dbReference>
<dbReference type="PANTHER" id="PTHR23501">
    <property type="entry name" value="MAJOR FACILITATOR SUPERFAMILY"/>
    <property type="match status" value="1"/>
</dbReference>
<evidence type="ECO:0000313" key="8">
    <source>
        <dbReference type="Proteomes" id="UP000253551"/>
    </source>
</evidence>
<dbReference type="GO" id="GO:0005886">
    <property type="term" value="C:plasma membrane"/>
    <property type="evidence" value="ECO:0007669"/>
    <property type="project" value="TreeGrafter"/>
</dbReference>
<feature type="transmembrane region" description="Helical" evidence="6">
    <location>
        <begin position="37"/>
        <end position="64"/>
    </location>
</feature>
<evidence type="ECO:0000256" key="5">
    <source>
        <dbReference type="ARBA" id="ARBA00023136"/>
    </source>
</evidence>
<gene>
    <name evidence="7" type="ORF">CU098_003354</name>
</gene>
<dbReference type="PANTHER" id="PTHR23501:SF191">
    <property type="entry name" value="VACUOLAR BASIC AMINO ACID TRANSPORTER 4"/>
    <property type="match status" value="1"/>
</dbReference>
<evidence type="ECO:0000313" key="7">
    <source>
        <dbReference type="EMBL" id="RCH78168.1"/>
    </source>
</evidence>
<sequence>GRYLSQTGRYKYFIVSVLSVHVLVSIGISSWKADTSILFELVCLNLEGLCFGCILVATMIALVADIHPSDTASATSMIFLCRSMGWLTGSTITAAILQVNLKSNLHKNLSGPKATEIIEFVRTSISKLRDLDPEIQAVVIASLQFSIHRAYMYGVVCSVLCFISATLMRNCQLGSMPTKK</sequence>
<dbReference type="AlphaFoldDB" id="A0A367IKI2"/>
<dbReference type="OrthoDB" id="3437016at2759"/>
<name>A0A367IKI2_RHIST</name>
<dbReference type="GO" id="GO:0015174">
    <property type="term" value="F:basic amino acid transmembrane transporter activity"/>
    <property type="evidence" value="ECO:0007669"/>
    <property type="project" value="TreeGrafter"/>
</dbReference>
<evidence type="ECO:0000256" key="1">
    <source>
        <dbReference type="ARBA" id="ARBA00004127"/>
    </source>
</evidence>
<accession>A0A367IKI2</accession>
<comment type="subcellular location">
    <subcellularLocation>
        <location evidence="1">Endomembrane system</location>
        <topology evidence="1">Multi-pass membrane protein</topology>
    </subcellularLocation>
</comment>
<keyword evidence="8" id="KW-1185">Reference proteome</keyword>
<keyword evidence="2" id="KW-0813">Transport</keyword>
<protein>
    <recommendedName>
        <fullName evidence="9">Major facilitator superfamily (MFS) profile domain-containing protein</fullName>
    </recommendedName>
</protein>
<dbReference type="Proteomes" id="UP000253551">
    <property type="component" value="Unassembled WGS sequence"/>
</dbReference>
<reference evidence="7 8" key="1">
    <citation type="journal article" date="2018" name="G3 (Bethesda)">
        <title>Phylogenetic and Phylogenomic Definition of Rhizopus Species.</title>
        <authorList>
            <person name="Gryganskyi A.P."/>
            <person name="Golan J."/>
            <person name="Dolatabadi S."/>
            <person name="Mondo S."/>
            <person name="Robb S."/>
            <person name="Idnurm A."/>
            <person name="Muszewska A."/>
            <person name="Steczkiewicz K."/>
            <person name="Masonjones S."/>
            <person name="Liao H.L."/>
            <person name="Gajdeczka M.T."/>
            <person name="Anike F."/>
            <person name="Vuek A."/>
            <person name="Anishchenko I.M."/>
            <person name="Voigt K."/>
            <person name="de Hoog G.S."/>
            <person name="Smith M.E."/>
            <person name="Heitman J."/>
            <person name="Vilgalys R."/>
            <person name="Stajich J.E."/>
        </authorList>
    </citation>
    <scope>NUCLEOTIDE SEQUENCE [LARGE SCALE GENOMIC DNA]</scope>
    <source>
        <strain evidence="7 8">LSU 92-RS-03</strain>
    </source>
</reference>
<keyword evidence="3 6" id="KW-0812">Transmembrane</keyword>
<feature type="transmembrane region" description="Helical" evidence="6">
    <location>
        <begin position="150"/>
        <end position="171"/>
    </location>
</feature>
<dbReference type="GO" id="GO:0000329">
    <property type="term" value="C:fungal-type vacuole membrane"/>
    <property type="evidence" value="ECO:0007669"/>
    <property type="project" value="TreeGrafter"/>
</dbReference>
<dbReference type="InterPro" id="IPR036259">
    <property type="entry name" value="MFS_trans_sf"/>
</dbReference>
<proteinExistence type="predicted"/>